<evidence type="ECO:0000313" key="7">
    <source>
        <dbReference type="Proteomes" id="UP000676194"/>
    </source>
</evidence>
<evidence type="ECO:0000256" key="5">
    <source>
        <dbReference type="RuleBase" id="RU003322"/>
    </source>
</evidence>
<keyword evidence="2 5" id="KW-0547">Nucleotide-binding</keyword>
<dbReference type="KEGG" id="tsph:KIH39_02260"/>
<dbReference type="GO" id="GO:0140662">
    <property type="term" value="F:ATP-dependent protein folding chaperone"/>
    <property type="evidence" value="ECO:0007669"/>
    <property type="project" value="InterPro"/>
</dbReference>
<dbReference type="PROSITE" id="PS01036">
    <property type="entry name" value="HSP70_3"/>
    <property type="match status" value="1"/>
</dbReference>
<dbReference type="Gene3D" id="2.60.34.10">
    <property type="entry name" value="Substrate Binding Domain Of DNAk, Chain A, domain 1"/>
    <property type="match status" value="1"/>
</dbReference>
<keyword evidence="7" id="KW-1185">Reference proteome</keyword>
<dbReference type="GO" id="GO:0005524">
    <property type="term" value="F:ATP binding"/>
    <property type="evidence" value="ECO:0007669"/>
    <property type="project" value="UniProtKB-KW"/>
</dbReference>
<dbReference type="RefSeq" id="WP_213497655.1">
    <property type="nucleotide sequence ID" value="NZ_CP074694.1"/>
</dbReference>
<dbReference type="SUPFAM" id="SSF53067">
    <property type="entry name" value="Actin-like ATPase domain"/>
    <property type="match status" value="2"/>
</dbReference>
<dbReference type="NCBIfam" id="NF001413">
    <property type="entry name" value="PRK00290.1"/>
    <property type="match status" value="1"/>
</dbReference>
<dbReference type="Pfam" id="PF00012">
    <property type="entry name" value="HSP70"/>
    <property type="match status" value="1"/>
</dbReference>
<dbReference type="SUPFAM" id="SSF100934">
    <property type="entry name" value="Heat shock protein 70kD (HSP70), C-terminal subdomain"/>
    <property type="match status" value="1"/>
</dbReference>
<comment type="similarity">
    <text evidence="1 5">Belongs to the heat shock protein 70 family.</text>
</comment>
<dbReference type="PROSITE" id="PS00329">
    <property type="entry name" value="HSP70_2"/>
    <property type="match status" value="1"/>
</dbReference>
<dbReference type="PANTHER" id="PTHR19375">
    <property type="entry name" value="HEAT SHOCK PROTEIN 70KDA"/>
    <property type="match status" value="1"/>
</dbReference>
<evidence type="ECO:0000256" key="4">
    <source>
        <dbReference type="ARBA" id="ARBA00023186"/>
    </source>
</evidence>
<dbReference type="FunFam" id="3.90.640.10:FF:000003">
    <property type="entry name" value="Molecular chaperone DnaK"/>
    <property type="match status" value="1"/>
</dbReference>
<gene>
    <name evidence="6" type="primary">dnaK</name>
    <name evidence="6" type="ORF">KIH39_02260</name>
</gene>
<dbReference type="Gene3D" id="3.90.640.10">
    <property type="entry name" value="Actin, Chain A, domain 4"/>
    <property type="match status" value="1"/>
</dbReference>
<dbReference type="EMBL" id="CP074694">
    <property type="protein sequence ID" value="QVL32765.1"/>
    <property type="molecule type" value="Genomic_DNA"/>
</dbReference>
<evidence type="ECO:0000313" key="6">
    <source>
        <dbReference type="EMBL" id="QVL32765.1"/>
    </source>
</evidence>
<proteinExistence type="inferred from homology"/>
<reference evidence="6" key="1">
    <citation type="submission" date="2021-05" db="EMBL/GenBank/DDBJ databases">
        <title>Complete genome sequence of the cellulolytic planctomycete Telmatocola sphagniphila SP2T and characterization of the first cellulase from planctomycetes.</title>
        <authorList>
            <person name="Rakitin A.L."/>
            <person name="Beletsky A.V."/>
            <person name="Naumoff D.G."/>
            <person name="Kulichevskaya I.S."/>
            <person name="Mardanov A.V."/>
            <person name="Ravin N.V."/>
            <person name="Dedysh S.N."/>
        </authorList>
    </citation>
    <scope>NUCLEOTIDE SEQUENCE</scope>
    <source>
        <strain evidence="6">SP2T</strain>
    </source>
</reference>
<evidence type="ECO:0000256" key="1">
    <source>
        <dbReference type="ARBA" id="ARBA00007381"/>
    </source>
</evidence>
<dbReference type="PROSITE" id="PS00297">
    <property type="entry name" value="HSP70_1"/>
    <property type="match status" value="1"/>
</dbReference>
<dbReference type="NCBIfam" id="NF003520">
    <property type="entry name" value="PRK05183.1"/>
    <property type="match status" value="1"/>
</dbReference>
<dbReference type="InterPro" id="IPR043129">
    <property type="entry name" value="ATPase_NBD"/>
</dbReference>
<dbReference type="InterPro" id="IPR018181">
    <property type="entry name" value="Heat_shock_70_CS"/>
</dbReference>
<evidence type="ECO:0000256" key="3">
    <source>
        <dbReference type="ARBA" id="ARBA00022840"/>
    </source>
</evidence>
<dbReference type="PRINTS" id="PR00301">
    <property type="entry name" value="HEATSHOCK70"/>
</dbReference>
<dbReference type="InterPro" id="IPR013126">
    <property type="entry name" value="Hsp_70_fam"/>
</dbReference>
<evidence type="ECO:0000256" key="2">
    <source>
        <dbReference type="ARBA" id="ARBA00022741"/>
    </source>
</evidence>
<keyword evidence="4" id="KW-0143">Chaperone</keyword>
<accession>A0A8E6B9B5</accession>
<sequence length="610" mass="66700">MNFSVVGIDLGTTYSLAAYMRAGRPEVVRDAAGIALVPSAISFHSDGSVLVGPEAKARALEDPEHTIFSVKRLMGRNLDELKQELELIPHQIVERELDGGRKVLHVLIGDKEYTPVELSAMILREVRQRAGNPTKAVITVPAYFDDSQRQATRDAGRIAGLDVLRIVNEPTAAALAYGLDKKNRAKIAIYDLGGGTFDCSILSLDNGVFKVLSTNGDTFLGGDDFDRTIMREVARQANIDLATKRPTLLQAFKSAAEKAKIELSNKKEAVLVLKLPEESIDLQYKITRADFEKWVTPLVERTLAKCRSALRDAELTTTEIDEVVLVGGSSRLPIVREKVESFFHKKPHIELNPDEVVALGAAVQADILAGGSRDLLLLDVVPLSLGIETLGGVVDKIIHRNSTVPCQATTRYTTYVDNQTAIIVNIYQGERELTKDCRLLGKFKLGGIPPMPAQMAQVDVTFQVDANGMLTVSARENRSGQQASVTVQAKHGLSSDEVEKLVLASVEYAQEDFNMRRFIELKNKADADIRHTEKALAQTGLHLSEEQRRRIEEARGVLTQAMTVSDASKLQTALNAFGEATLPLAEQLMNTVVKASLSGTKPDDLDAGKL</sequence>
<dbReference type="AlphaFoldDB" id="A0A8E6B9B5"/>
<dbReference type="Gene3D" id="1.20.1270.10">
    <property type="match status" value="1"/>
</dbReference>
<name>A0A8E6B9B5_9BACT</name>
<dbReference type="InterPro" id="IPR029048">
    <property type="entry name" value="HSP70_C_sf"/>
</dbReference>
<dbReference type="Gene3D" id="3.30.420.40">
    <property type="match status" value="2"/>
</dbReference>
<dbReference type="InterPro" id="IPR029047">
    <property type="entry name" value="HSP70_peptide-bd_sf"/>
</dbReference>
<dbReference type="SUPFAM" id="SSF100920">
    <property type="entry name" value="Heat shock protein 70kD (HSP70), peptide-binding domain"/>
    <property type="match status" value="1"/>
</dbReference>
<protein>
    <submittedName>
        <fullName evidence="6">Molecular chaperone DnaK</fullName>
    </submittedName>
</protein>
<dbReference type="Proteomes" id="UP000676194">
    <property type="component" value="Chromosome"/>
</dbReference>
<keyword evidence="3 5" id="KW-0067">ATP-binding</keyword>
<organism evidence="6 7">
    <name type="scientific">Telmatocola sphagniphila</name>
    <dbReference type="NCBI Taxonomy" id="1123043"/>
    <lineage>
        <taxon>Bacteria</taxon>
        <taxon>Pseudomonadati</taxon>
        <taxon>Planctomycetota</taxon>
        <taxon>Planctomycetia</taxon>
        <taxon>Gemmatales</taxon>
        <taxon>Gemmataceae</taxon>
    </lineage>
</organism>